<protein>
    <submittedName>
        <fullName evidence="3">Phosphate starvation-inducible protein PsiF</fullName>
    </submittedName>
</protein>
<dbReference type="EMBL" id="LJYG01000047">
    <property type="protein sequence ID" value="KRQ14792.1"/>
    <property type="molecule type" value="Genomic_DNA"/>
</dbReference>
<keyword evidence="4" id="KW-1185">Reference proteome</keyword>
<feature type="compositionally biased region" description="Basic and acidic residues" evidence="1">
    <location>
        <begin position="59"/>
        <end position="68"/>
    </location>
</feature>
<dbReference type="OrthoDB" id="8453684at2"/>
<dbReference type="STRING" id="989370.AOQ71_12155"/>
<reference evidence="3 4" key="1">
    <citation type="submission" date="2015-09" db="EMBL/GenBank/DDBJ databases">
        <title>Draft Genome Sequence of Bradyrhizobium manausense Strain BR 3351T, a Novel Symbiotic Nitrogen-Fixing Alphaproteobacterium Isolated from Brazilian Amazon Rain Forest.</title>
        <authorList>
            <person name="De Araujo J.L."/>
            <person name="Zilli J.E."/>
        </authorList>
    </citation>
    <scope>NUCLEOTIDE SEQUENCE [LARGE SCALE GENOMIC DNA]</scope>
    <source>
        <strain evidence="3 4">BR3351</strain>
    </source>
</reference>
<feature type="chain" id="PRO_5006435868" evidence="2">
    <location>
        <begin position="24"/>
        <end position="97"/>
    </location>
</feature>
<feature type="signal peptide" evidence="2">
    <location>
        <begin position="1"/>
        <end position="23"/>
    </location>
</feature>
<keyword evidence="2" id="KW-0732">Signal</keyword>
<dbReference type="RefSeq" id="WP_057746872.1">
    <property type="nucleotide sequence ID" value="NZ_LJYG01000047.1"/>
</dbReference>
<evidence type="ECO:0000313" key="4">
    <source>
        <dbReference type="Proteomes" id="UP000051936"/>
    </source>
</evidence>
<evidence type="ECO:0000256" key="2">
    <source>
        <dbReference type="SAM" id="SignalP"/>
    </source>
</evidence>
<feature type="compositionally biased region" description="Basic and acidic residues" evidence="1">
    <location>
        <begin position="32"/>
        <end position="53"/>
    </location>
</feature>
<name>A0A0R3DXX5_9BRAD</name>
<sequence length="97" mass="9933">MTLASRLAVVAIASLFATGTAFAQTAAPAAKSDMKTDAATTTDKKAPKEHSAESLECSKQADAKGLHGKERKKFRSECIKTAKAGGAATPAPAADKK</sequence>
<gene>
    <name evidence="3" type="ORF">AOQ71_12155</name>
</gene>
<comment type="caution">
    <text evidence="3">The sequence shown here is derived from an EMBL/GenBank/DDBJ whole genome shotgun (WGS) entry which is preliminary data.</text>
</comment>
<feature type="region of interest" description="Disordered" evidence="1">
    <location>
        <begin position="26"/>
        <end position="72"/>
    </location>
</feature>
<proteinExistence type="predicted"/>
<dbReference type="AlphaFoldDB" id="A0A0R3DXX5"/>
<dbReference type="InterPro" id="IPR011690">
    <property type="entry name" value="P_starv_induced_PsiF"/>
</dbReference>
<dbReference type="Proteomes" id="UP000051936">
    <property type="component" value="Unassembled WGS sequence"/>
</dbReference>
<organism evidence="3 4">
    <name type="scientific">Bradyrhizobium manausense</name>
    <dbReference type="NCBI Taxonomy" id="989370"/>
    <lineage>
        <taxon>Bacteria</taxon>
        <taxon>Pseudomonadati</taxon>
        <taxon>Pseudomonadota</taxon>
        <taxon>Alphaproteobacteria</taxon>
        <taxon>Hyphomicrobiales</taxon>
        <taxon>Nitrobacteraceae</taxon>
        <taxon>Bradyrhizobium</taxon>
    </lineage>
</organism>
<evidence type="ECO:0000313" key="3">
    <source>
        <dbReference type="EMBL" id="KRQ14792.1"/>
    </source>
</evidence>
<dbReference type="Pfam" id="PF07769">
    <property type="entry name" value="PsiF_repeat"/>
    <property type="match status" value="1"/>
</dbReference>
<evidence type="ECO:0000256" key="1">
    <source>
        <dbReference type="SAM" id="MobiDB-lite"/>
    </source>
</evidence>
<accession>A0A0R3DXX5</accession>